<dbReference type="EMBL" id="CP108195">
    <property type="protein sequence ID" value="WTS18291.1"/>
    <property type="molecule type" value="Genomic_DNA"/>
</dbReference>
<name>A0AAU1UM14_9ACTN</name>
<sequence length="43" mass="4357">MPEAYPSTTITAATSAPATISSRWSAGQVALAKKDMDSPDGCA</sequence>
<organism evidence="1">
    <name type="scientific">Streptomyces sp. NBC_00119</name>
    <dbReference type="NCBI Taxonomy" id="2975659"/>
    <lineage>
        <taxon>Bacteria</taxon>
        <taxon>Bacillati</taxon>
        <taxon>Actinomycetota</taxon>
        <taxon>Actinomycetes</taxon>
        <taxon>Kitasatosporales</taxon>
        <taxon>Streptomycetaceae</taxon>
        <taxon>Streptomyces</taxon>
    </lineage>
</organism>
<accession>A0AAU1UM14</accession>
<dbReference type="AlphaFoldDB" id="A0AAU1UM14"/>
<evidence type="ECO:0000313" key="1">
    <source>
        <dbReference type="EMBL" id="WTS18291.1"/>
    </source>
</evidence>
<proteinExistence type="predicted"/>
<reference evidence="1" key="1">
    <citation type="submission" date="2022-10" db="EMBL/GenBank/DDBJ databases">
        <title>The complete genomes of actinobacterial strains from the NBC collection.</title>
        <authorList>
            <person name="Joergensen T.S."/>
            <person name="Alvarez Arevalo M."/>
            <person name="Sterndorff E.B."/>
            <person name="Faurdal D."/>
            <person name="Vuksanovic O."/>
            <person name="Mourched A.-S."/>
            <person name="Charusanti P."/>
            <person name="Shaw S."/>
            <person name="Blin K."/>
            <person name="Weber T."/>
        </authorList>
    </citation>
    <scope>NUCLEOTIDE SEQUENCE</scope>
    <source>
        <strain evidence="1">NBC_00119</strain>
    </source>
</reference>
<gene>
    <name evidence="1" type="ORF">OHU69_49450</name>
</gene>
<protein>
    <submittedName>
        <fullName evidence="1">Uncharacterized protein</fullName>
    </submittedName>
</protein>